<sequence>MQTFQMFFGRNIPNGGFVSDLNLQAFIEGVLDVAFDGYTMQHVSGVWKGEHEPTLLVTVCTSWPEKVMDVAKAYRNAFNQDSVGIQQLPAMSFV</sequence>
<gene>
    <name evidence="1" type="ORF">S-CBP3_0017</name>
</gene>
<dbReference type="Pfam" id="PF12098">
    <property type="entry name" value="DUF3574"/>
    <property type="match status" value="1"/>
</dbReference>
<protein>
    <submittedName>
        <fullName evidence="1">Uncharacterized protein</fullName>
    </submittedName>
</protein>
<name>A0A096VKJ3_9CAUD</name>
<reference evidence="2" key="1">
    <citation type="submission" date="2012-12" db="EMBL/GenBank/DDBJ databases">
        <title>Genomics of marine cyanopodoviruses.</title>
        <authorList>
            <person name="Huang S."/>
            <person name="Chen F."/>
        </authorList>
    </citation>
    <scope>NUCLEOTIDE SEQUENCE [LARGE SCALE GENOMIC DNA]</scope>
</reference>
<dbReference type="OrthoDB" id="26980at10239"/>
<evidence type="ECO:0000313" key="1">
    <source>
        <dbReference type="EMBL" id="AGK86574.1"/>
    </source>
</evidence>
<proteinExistence type="predicted"/>
<dbReference type="KEGG" id="vg:22112361"/>
<dbReference type="EMBL" id="KC310803">
    <property type="protein sequence ID" value="AGK86574.1"/>
    <property type="molecule type" value="Genomic_DNA"/>
</dbReference>
<keyword evidence="2" id="KW-1185">Reference proteome</keyword>
<dbReference type="Proteomes" id="UP000030044">
    <property type="component" value="Segment"/>
</dbReference>
<evidence type="ECO:0000313" key="2">
    <source>
        <dbReference type="Proteomes" id="UP000030044"/>
    </source>
</evidence>
<organism evidence="1 2">
    <name type="scientific">Synechococcus phage S-CBP3</name>
    <dbReference type="NCBI Taxonomy" id="756276"/>
    <lineage>
        <taxon>Viruses</taxon>
        <taxon>Duplodnaviria</taxon>
        <taxon>Heunggongvirae</taxon>
        <taxon>Uroviricota</taxon>
        <taxon>Caudoviricetes</taxon>
        <taxon>Autographivirales</taxon>
        <taxon>Lirvirus</taxon>
        <taxon>Lirvirus SCBP3</taxon>
    </lineage>
</organism>
<dbReference type="InterPro" id="IPR021957">
    <property type="entry name" value="DUF3574"/>
</dbReference>
<reference evidence="1 2" key="2">
    <citation type="journal article" date="2015" name="PLoS ONE">
        <title>Comparative Genomic and Phylogenomic Analyses Reveal a Conserved Core Genome Shared by Estuarine and Oceanic Cyanopodoviruses.</title>
        <authorList>
            <person name="Huang S."/>
            <person name="Zhang S."/>
            <person name="Jiao N."/>
            <person name="Chen F."/>
        </authorList>
    </citation>
    <scope>NUCLEOTIDE SEQUENCE [LARGE SCALE GENOMIC DNA]</scope>
</reference>
<accession>A0A096VKJ3</accession>